<keyword evidence="4" id="KW-1185">Reference proteome</keyword>
<dbReference type="PROSITE" id="PS50041">
    <property type="entry name" value="C_TYPE_LECTIN_2"/>
    <property type="match status" value="1"/>
</dbReference>
<dbReference type="PANTHER" id="PTHR46746:SF9">
    <property type="entry name" value="CD209 ANTIGEN-LIKE PROTEIN C-LIKE"/>
    <property type="match status" value="1"/>
</dbReference>
<evidence type="ECO:0000313" key="4">
    <source>
        <dbReference type="Proteomes" id="UP000694405"/>
    </source>
</evidence>
<gene>
    <name evidence="3" type="primary">LOC101881428</name>
</gene>
<dbReference type="Proteomes" id="UP000694405">
    <property type="component" value="Chromosome 5"/>
</dbReference>
<dbReference type="GO" id="GO:0030246">
    <property type="term" value="F:carbohydrate binding"/>
    <property type="evidence" value="ECO:0007669"/>
    <property type="project" value="UniProtKB-KW"/>
</dbReference>
<dbReference type="Pfam" id="PF00059">
    <property type="entry name" value="Lectin_C"/>
    <property type="match status" value="1"/>
</dbReference>
<dbReference type="InterPro" id="IPR016186">
    <property type="entry name" value="C-type_lectin-like/link_sf"/>
</dbReference>
<dbReference type="InterPro" id="IPR001304">
    <property type="entry name" value="C-type_lectin-like"/>
</dbReference>
<dbReference type="Gene3D" id="3.10.100.10">
    <property type="entry name" value="Mannose-Binding Protein A, subunit A"/>
    <property type="match status" value="1"/>
</dbReference>
<accession>A0A8C6JWI2</accession>
<dbReference type="GeneID" id="101881428"/>
<dbReference type="PANTHER" id="PTHR46746">
    <property type="entry name" value="KILLER CELL LECTIN-LIKE RECEPTOR SUBFAMILY F MEMBER 2"/>
    <property type="match status" value="1"/>
</dbReference>
<dbReference type="RefSeq" id="XP_030906038.2">
    <property type="nucleotide sequence ID" value="XM_031050178.2"/>
</dbReference>
<dbReference type="CDD" id="cd03590">
    <property type="entry name" value="CLECT_DC-SIGN_like"/>
    <property type="match status" value="1"/>
</dbReference>
<dbReference type="RefSeq" id="XP_030906037.2">
    <property type="nucleotide sequence ID" value="XM_031050177.2"/>
</dbReference>
<dbReference type="Ensembl" id="ENSMUNT00000021603.2">
    <property type="protein sequence ID" value="ENSMUNP00000018808.2"/>
    <property type="gene ID" value="ENSMUNG00000014397.2"/>
</dbReference>
<keyword evidence="2" id="KW-1015">Disulfide bond</keyword>
<keyword evidence="1" id="KW-0430">Lectin</keyword>
<reference evidence="3" key="1">
    <citation type="submission" date="2020-03" db="EMBL/GenBank/DDBJ databases">
        <title>Melopsittacus undulatus (budgerigar) genome, bMelUnd1, maternal haplotype with Z.</title>
        <authorList>
            <person name="Gedman G."/>
            <person name="Mountcastle J."/>
            <person name="Haase B."/>
            <person name="Formenti G."/>
            <person name="Wright T."/>
            <person name="Apodaca J."/>
            <person name="Pelan S."/>
            <person name="Chow W."/>
            <person name="Rhie A."/>
            <person name="Howe K."/>
            <person name="Fedrigo O."/>
            <person name="Jarvis E.D."/>
        </authorList>
    </citation>
    <scope>NUCLEOTIDE SEQUENCE [LARGE SCALE GENOMIC DNA]</scope>
</reference>
<reference evidence="3" key="2">
    <citation type="submission" date="2025-08" db="UniProtKB">
        <authorList>
            <consortium name="Ensembl"/>
        </authorList>
    </citation>
    <scope>IDENTIFICATION</scope>
</reference>
<reference evidence="3" key="3">
    <citation type="submission" date="2025-09" db="UniProtKB">
        <authorList>
            <consortium name="Ensembl"/>
        </authorList>
    </citation>
    <scope>IDENTIFICATION</scope>
</reference>
<dbReference type="SUPFAM" id="SSF56436">
    <property type="entry name" value="C-type lectin-like"/>
    <property type="match status" value="1"/>
</dbReference>
<dbReference type="InterPro" id="IPR051379">
    <property type="entry name" value="C-type_Lectin_Receptor_IMM"/>
</dbReference>
<organism evidence="3 4">
    <name type="scientific">Melopsittacus undulatus</name>
    <name type="common">Budgerigar</name>
    <name type="synonym">Psittacus undulatus</name>
    <dbReference type="NCBI Taxonomy" id="13146"/>
    <lineage>
        <taxon>Eukaryota</taxon>
        <taxon>Metazoa</taxon>
        <taxon>Chordata</taxon>
        <taxon>Craniata</taxon>
        <taxon>Vertebrata</taxon>
        <taxon>Euteleostomi</taxon>
        <taxon>Archelosauria</taxon>
        <taxon>Archosauria</taxon>
        <taxon>Dinosauria</taxon>
        <taxon>Saurischia</taxon>
        <taxon>Theropoda</taxon>
        <taxon>Coelurosauria</taxon>
        <taxon>Aves</taxon>
        <taxon>Neognathae</taxon>
        <taxon>Neoaves</taxon>
        <taxon>Telluraves</taxon>
        <taxon>Australaves</taxon>
        <taxon>Psittaciformes</taxon>
        <taxon>Psittaculidae</taxon>
        <taxon>Melopsittacus</taxon>
    </lineage>
</organism>
<accession>A0A8V5FNJ1</accession>
<protein>
    <submittedName>
        <fullName evidence="3">Uncharacterized protein</fullName>
    </submittedName>
</protein>
<evidence type="ECO:0000256" key="2">
    <source>
        <dbReference type="ARBA" id="ARBA00023157"/>
    </source>
</evidence>
<sequence length="229" mass="25914">MASEITYAEVTFHNTSAAAVVKVPPEAKKQQHHPQKYPQWLPWLISLLLLLLCIALVIVLVVPFSHSGDQPPALKQKFKEWSCDSAVPEGKEESWECCPKGWKRFQGSCYYLSGDAMSWADSEQNCTGMGSHLVVINSKAEQDFLSKEVRKLLRGENHYIGLSAQMGQWHWVDQTPFNVTAAFWREGEPSNPEYEKCVVIHRTSAARNNWNDVQCKSHNRICEAAAIIV</sequence>
<proteinExistence type="predicted"/>
<evidence type="ECO:0000256" key="1">
    <source>
        <dbReference type="ARBA" id="ARBA00022734"/>
    </source>
</evidence>
<dbReference type="AlphaFoldDB" id="A0A8C6JWI2"/>
<name>A0A8C6JWI2_MELUD</name>
<evidence type="ECO:0000313" key="3">
    <source>
        <dbReference type="Ensembl" id="ENSMUNP00000018808.2"/>
    </source>
</evidence>
<dbReference type="RefSeq" id="XP_005150295.2">
    <property type="nucleotide sequence ID" value="XM_005150238.3"/>
</dbReference>
<dbReference type="InterPro" id="IPR016187">
    <property type="entry name" value="CTDL_fold"/>
</dbReference>
<dbReference type="InterPro" id="IPR033989">
    <property type="entry name" value="CD209-like_CTLD"/>
</dbReference>
<dbReference type="OrthoDB" id="6133475at2759"/>
<dbReference type="SMART" id="SM00034">
    <property type="entry name" value="CLECT"/>
    <property type="match status" value="1"/>
</dbReference>